<evidence type="ECO:0000256" key="6">
    <source>
        <dbReference type="ARBA" id="ARBA00023128"/>
    </source>
</evidence>
<dbReference type="GO" id="GO:0003735">
    <property type="term" value="F:structural constituent of ribosome"/>
    <property type="evidence" value="ECO:0007669"/>
    <property type="project" value="InterPro"/>
</dbReference>
<dbReference type="FunFam" id="3.90.70.80:FF:000027">
    <property type="entry name" value="Predicted protein"/>
    <property type="match status" value="1"/>
</dbReference>
<keyword evidence="11" id="KW-0732">Signal</keyword>
<keyword evidence="3" id="KW-0645">Protease</keyword>
<keyword evidence="5" id="KW-0689">Ribosomal protein</keyword>
<keyword evidence="3" id="KW-0378">Hydrolase</keyword>
<evidence type="ECO:0000256" key="9">
    <source>
        <dbReference type="ARBA" id="ARBA00035363"/>
    </source>
</evidence>
<dbReference type="InterPro" id="IPR038765">
    <property type="entry name" value="Papain-like_cys_pep_sf"/>
</dbReference>
<feature type="domain" description="OTU" evidence="12">
    <location>
        <begin position="494"/>
        <end position="632"/>
    </location>
</feature>
<protein>
    <recommendedName>
        <fullName evidence="8">Small ribosomal subunit protein mS31</fullName>
    </recommendedName>
    <alternativeName>
        <fullName evidence="9">28S ribosomal protein S31, mitochondrial</fullName>
    </alternativeName>
</protein>
<dbReference type="Proteomes" id="UP000838412">
    <property type="component" value="Chromosome 11"/>
</dbReference>
<dbReference type="AlphaFoldDB" id="A0A8J9YSK5"/>
<proteinExistence type="inferred from homology"/>
<dbReference type="OrthoDB" id="7771330at2759"/>
<evidence type="ECO:0000256" key="2">
    <source>
        <dbReference type="ARBA" id="ARBA00011057"/>
    </source>
</evidence>
<evidence type="ECO:0000256" key="10">
    <source>
        <dbReference type="SAM" id="MobiDB-lite"/>
    </source>
</evidence>
<dbReference type="PROSITE" id="PS50802">
    <property type="entry name" value="OTU"/>
    <property type="match status" value="1"/>
</dbReference>
<evidence type="ECO:0000256" key="11">
    <source>
        <dbReference type="SAM" id="SignalP"/>
    </source>
</evidence>
<feature type="chain" id="PRO_5035461074" description="Small ribosomal subunit protein mS31" evidence="11">
    <location>
        <begin position="17"/>
        <end position="639"/>
    </location>
</feature>
<accession>A0A8J9YSK5</accession>
<comment type="subcellular location">
    <subcellularLocation>
        <location evidence="1">Mitochondrion</location>
    </subcellularLocation>
</comment>
<keyword evidence="3" id="KW-0788">Thiol protease</keyword>
<feature type="signal peptide" evidence="11">
    <location>
        <begin position="1"/>
        <end position="16"/>
    </location>
</feature>
<name>A0A8J9YSK5_BRALA</name>
<keyword evidence="4" id="KW-0809">Transit peptide</keyword>
<evidence type="ECO:0000256" key="5">
    <source>
        <dbReference type="ARBA" id="ARBA00022980"/>
    </source>
</evidence>
<evidence type="ECO:0000256" key="7">
    <source>
        <dbReference type="ARBA" id="ARBA00023274"/>
    </source>
</evidence>
<reference evidence="13" key="1">
    <citation type="submission" date="2022-01" db="EMBL/GenBank/DDBJ databases">
        <authorList>
            <person name="Braso-Vives M."/>
        </authorList>
    </citation>
    <scope>NUCLEOTIDE SEQUENCE</scope>
</reference>
<dbReference type="PANTHER" id="PTHR13231">
    <property type="entry name" value="MITOCHONDRIAL RIBOSOMAL PROTEIN S31"/>
    <property type="match status" value="1"/>
</dbReference>
<keyword evidence="14" id="KW-1185">Reference proteome</keyword>
<feature type="region of interest" description="Disordered" evidence="10">
    <location>
        <begin position="355"/>
        <end position="379"/>
    </location>
</feature>
<dbReference type="InterPro" id="IPR003323">
    <property type="entry name" value="OTU_dom"/>
</dbReference>
<evidence type="ECO:0000256" key="4">
    <source>
        <dbReference type="ARBA" id="ARBA00022946"/>
    </source>
</evidence>
<keyword evidence="6" id="KW-0496">Mitochondrion</keyword>
<dbReference type="Gene3D" id="3.90.70.80">
    <property type="match status" value="1"/>
</dbReference>
<evidence type="ECO:0000313" key="14">
    <source>
        <dbReference type="Proteomes" id="UP000838412"/>
    </source>
</evidence>
<dbReference type="Pfam" id="PF02338">
    <property type="entry name" value="OTU"/>
    <property type="match status" value="1"/>
</dbReference>
<evidence type="ECO:0000256" key="1">
    <source>
        <dbReference type="ARBA" id="ARBA00004173"/>
    </source>
</evidence>
<evidence type="ECO:0000313" key="13">
    <source>
        <dbReference type="EMBL" id="CAH1239921.1"/>
    </source>
</evidence>
<gene>
    <name evidence="13" type="primary">Hypp5903</name>
    <name evidence="13" type="ORF">BLAG_LOCUS4062</name>
</gene>
<dbReference type="SUPFAM" id="SSF54001">
    <property type="entry name" value="Cysteine proteinases"/>
    <property type="match status" value="1"/>
</dbReference>
<organism evidence="13 14">
    <name type="scientific">Branchiostoma lanceolatum</name>
    <name type="common">Common lancelet</name>
    <name type="synonym">Amphioxus lanceolatum</name>
    <dbReference type="NCBI Taxonomy" id="7740"/>
    <lineage>
        <taxon>Eukaryota</taxon>
        <taxon>Metazoa</taxon>
        <taxon>Chordata</taxon>
        <taxon>Cephalochordata</taxon>
        <taxon>Leptocardii</taxon>
        <taxon>Amphioxiformes</taxon>
        <taxon>Branchiostomatidae</taxon>
        <taxon>Branchiostoma</taxon>
    </lineage>
</organism>
<sequence length="639" mass="70669">MKLLVLVLLCAAAADAQSWWSSWFSTPDVDDRTPQATWDGLKVTFGVNPFGNNFDSMPRTTEKADEMGWTQFGQNKCSAGTWQGFRYIKDSDPAVILLFDKNGFIAGMQMGVYKSELPSDGSIPPARITPPWLEDKSKDMLLLTAYFIQPSRICGEGRTEDEYQDEGTGTGLYIQTGPNPTADIMSAPLQQADVQGTDWTRGECFWAMGQHYWYKFSPDMNCDDFYPVFLLYNDGKLNGFGWNINTELDSPRYESPPTGALSLFFAQKPPCFDEHVQRGLATLHVYLDDSPSSNFSEETTSRIVVAENTGEATTPRVVGGENTDEATTPRIVVAENTDEATTPRIVVAENTDDATTPRVVGGENTDDATTPRVVGGENTDEATTPRIVVAENTDDATTPRIVVAENTDDATTPRIVVDENTDEATTPRIAGGEDPSSHISKAIDPIAVEDQATEQPRPALMVVHQPSLRNKQSTFFKKPSAKRLLEERISSLGYERDQVPGDGNCFFWAASRQLCRGEPRVTTTAQMLRQDLVEYIQSQAEFYIPFLVGGPQAFWQQLKRLSVEGQWSSDLADALPHALANFTSRRVTLITSKPNQPTISIEPDGGNESGTPVVLSYFARRGTEHYDAVIRKRCEDNVI</sequence>
<dbReference type="GO" id="GO:0008234">
    <property type="term" value="F:cysteine-type peptidase activity"/>
    <property type="evidence" value="ECO:0007669"/>
    <property type="project" value="UniProtKB-KW"/>
</dbReference>
<dbReference type="GO" id="GO:0005763">
    <property type="term" value="C:mitochondrial small ribosomal subunit"/>
    <property type="evidence" value="ECO:0007669"/>
    <property type="project" value="InterPro"/>
</dbReference>
<dbReference type="CDD" id="cd22744">
    <property type="entry name" value="OTU"/>
    <property type="match status" value="1"/>
</dbReference>
<evidence type="ECO:0000256" key="3">
    <source>
        <dbReference type="ARBA" id="ARBA00022807"/>
    </source>
</evidence>
<dbReference type="PANTHER" id="PTHR13231:SF3">
    <property type="entry name" value="SMALL RIBOSOMAL SUBUNIT PROTEIN MS31"/>
    <property type="match status" value="1"/>
</dbReference>
<evidence type="ECO:0000259" key="12">
    <source>
        <dbReference type="PROSITE" id="PS50802"/>
    </source>
</evidence>
<dbReference type="InterPro" id="IPR026299">
    <property type="entry name" value="MRP-S31"/>
</dbReference>
<comment type="similarity">
    <text evidence="2">Belongs to the mitochondrion-specific ribosomal protein mS31 family.</text>
</comment>
<dbReference type="EMBL" id="OV696696">
    <property type="protein sequence ID" value="CAH1239921.1"/>
    <property type="molecule type" value="Genomic_DNA"/>
</dbReference>
<keyword evidence="7" id="KW-0687">Ribonucleoprotein</keyword>
<evidence type="ECO:0000256" key="8">
    <source>
        <dbReference type="ARBA" id="ARBA00035133"/>
    </source>
</evidence>